<proteinExistence type="inferred from homology"/>
<dbReference type="InterPro" id="IPR011707">
    <property type="entry name" value="Cu-oxidase-like_N"/>
</dbReference>
<reference evidence="6" key="1">
    <citation type="journal article" date="2023" name="Mol. Phylogenet. Evol.">
        <title>Genome-scale phylogeny and comparative genomics of the fungal order Sordariales.</title>
        <authorList>
            <person name="Hensen N."/>
            <person name="Bonometti L."/>
            <person name="Westerberg I."/>
            <person name="Brannstrom I.O."/>
            <person name="Guillou S."/>
            <person name="Cros-Aarteil S."/>
            <person name="Calhoun S."/>
            <person name="Haridas S."/>
            <person name="Kuo A."/>
            <person name="Mondo S."/>
            <person name="Pangilinan J."/>
            <person name="Riley R."/>
            <person name="LaButti K."/>
            <person name="Andreopoulos B."/>
            <person name="Lipzen A."/>
            <person name="Chen C."/>
            <person name="Yan M."/>
            <person name="Daum C."/>
            <person name="Ng V."/>
            <person name="Clum A."/>
            <person name="Steindorff A."/>
            <person name="Ohm R.A."/>
            <person name="Martin F."/>
            <person name="Silar P."/>
            <person name="Natvig D.O."/>
            <person name="Lalanne C."/>
            <person name="Gautier V."/>
            <person name="Ament-Velasquez S.L."/>
            <person name="Kruys A."/>
            <person name="Hutchinson M.I."/>
            <person name="Powell A.J."/>
            <person name="Barry K."/>
            <person name="Miller A.N."/>
            <person name="Grigoriev I.V."/>
            <person name="Debuchy R."/>
            <person name="Gladieux P."/>
            <person name="Hiltunen Thoren M."/>
            <person name="Johannesson H."/>
        </authorList>
    </citation>
    <scope>NUCLEOTIDE SEQUENCE</scope>
    <source>
        <strain evidence="6">CBS 892.96</strain>
    </source>
</reference>
<accession>A0AAN6W4E5</accession>
<comment type="similarity">
    <text evidence="1">Belongs to the multicopper oxidase family.</text>
</comment>
<comment type="caution">
    <text evidence="6">The sequence shown here is derived from an EMBL/GenBank/DDBJ whole genome shotgun (WGS) entry which is preliminary data.</text>
</comment>
<evidence type="ECO:0000259" key="5">
    <source>
        <dbReference type="Pfam" id="PF07732"/>
    </source>
</evidence>
<name>A0AAN6W4E5_9PEZI</name>
<dbReference type="PANTHER" id="PTHR48267:SF1">
    <property type="entry name" value="BILIRUBIN OXIDASE"/>
    <property type="match status" value="1"/>
</dbReference>
<evidence type="ECO:0000259" key="4">
    <source>
        <dbReference type="Pfam" id="PF07731"/>
    </source>
</evidence>
<dbReference type="GO" id="GO:0005507">
    <property type="term" value="F:copper ion binding"/>
    <property type="evidence" value="ECO:0007669"/>
    <property type="project" value="InterPro"/>
</dbReference>
<dbReference type="PANTHER" id="PTHR48267">
    <property type="entry name" value="CUPREDOXIN SUPERFAMILY PROTEIN"/>
    <property type="match status" value="1"/>
</dbReference>
<evidence type="ECO:0000256" key="1">
    <source>
        <dbReference type="ARBA" id="ARBA00010609"/>
    </source>
</evidence>
<dbReference type="Gene3D" id="2.60.40.420">
    <property type="entry name" value="Cupredoxins - blue copper proteins"/>
    <property type="match status" value="3"/>
</dbReference>
<evidence type="ECO:0000256" key="3">
    <source>
        <dbReference type="SAM" id="MobiDB-lite"/>
    </source>
</evidence>
<dbReference type="Pfam" id="PF07732">
    <property type="entry name" value="Cu-oxidase_3"/>
    <property type="match status" value="1"/>
</dbReference>
<dbReference type="InterPro" id="IPR011706">
    <property type="entry name" value="Cu-oxidase_C"/>
</dbReference>
<dbReference type="SUPFAM" id="SSF49503">
    <property type="entry name" value="Cupredoxins"/>
    <property type="match status" value="3"/>
</dbReference>
<keyword evidence="7" id="KW-1185">Reference proteome</keyword>
<dbReference type="GO" id="GO:0016491">
    <property type="term" value="F:oxidoreductase activity"/>
    <property type="evidence" value="ECO:0007669"/>
    <property type="project" value="InterPro"/>
</dbReference>
<evidence type="ECO:0000256" key="2">
    <source>
        <dbReference type="ARBA" id="ARBA00023008"/>
    </source>
</evidence>
<dbReference type="AlphaFoldDB" id="A0AAN6W4E5"/>
<dbReference type="Proteomes" id="UP001302321">
    <property type="component" value="Unassembled WGS sequence"/>
</dbReference>
<feature type="domain" description="Plastocyanin-like" evidence="5">
    <location>
        <begin position="45"/>
        <end position="121"/>
    </location>
</feature>
<reference evidence="6" key="2">
    <citation type="submission" date="2023-05" db="EMBL/GenBank/DDBJ databases">
        <authorList>
            <consortium name="Lawrence Berkeley National Laboratory"/>
            <person name="Steindorff A."/>
            <person name="Hensen N."/>
            <person name="Bonometti L."/>
            <person name="Westerberg I."/>
            <person name="Brannstrom I.O."/>
            <person name="Guillou S."/>
            <person name="Cros-Aarteil S."/>
            <person name="Calhoun S."/>
            <person name="Haridas S."/>
            <person name="Kuo A."/>
            <person name="Mondo S."/>
            <person name="Pangilinan J."/>
            <person name="Riley R."/>
            <person name="Labutti K."/>
            <person name="Andreopoulos B."/>
            <person name="Lipzen A."/>
            <person name="Chen C."/>
            <person name="Yanf M."/>
            <person name="Daum C."/>
            <person name="Ng V."/>
            <person name="Clum A."/>
            <person name="Ohm R."/>
            <person name="Martin F."/>
            <person name="Silar P."/>
            <person name="Natvig D."/>
            <person name="Lalanne C."/>
            <person name="Gautier V."/>
            <person name="Ament-Velasquez S.L."/>
            <person name="Kruys A."/>
            <person name="Hutchinson M.I."/>
            <person name="Powell A.J."/>
            <person name="Barry K."/>
            <person name="Miller A.N."/>
            <person name="Grigoriev I.V."/>
            <person name="Debuchy R."/>
            <person name="Gladieux P."/>
            <person name="Thoren M.H."/>
            <person name="Johannesson H."/>
        </authorList>
    </citation>
    <scope>NUCLEOTIDE SEQUENCE</scope>
    <source>
        <strain evidence="6">CBS 892.96</strain>
    </source>
</reference>
<feature type="domain" description="Plastocyanin-like" evidence="4">
    <location>
        <begin position="287"/>
        <end position="404"/>
    </location>
</feature>
<organism evidence="6 7">
    <name type="scientific">Triangularia setosa</name>
    <dbReference type="NCBI Taxonomy" id="2587417"/>
    <lineage>
        <taxon>Eukaryota</taxon>
        <taxon>Fungi</taxon>
        <taxon>Dikarya</taxon>
        <taxon>Ascomycota</taxon>
        <taxon>Pezizomycotina</taxon>
        <taxon>Sordariomycetes</taxon>
        <taxon>Sordariomycetidae</taxon>
        <taxon>Sordariales</taxon>
        <taxon>Podosporaceae</taxon>
        <taxon>Triangularia</taxon>
    </lineage>
</organism>
<dbReference type="EMBL" id="MU866244">
    <property type="protein sequence ID" value="KAK4175203.1"/>
    <property type="molecule type" value="Genomic_DNA"/>
</dbReference>
<sequence length="506" mass="56860">METGTDGTSPVSNLTNANTTTANYVHYYEIEIKPFQHSIYPNLSPASLVGYDGISPGPTIMVPRGTESVVRFVNNAHTNSSVHLHGSYSHTTSPGELKDYYFPDQQSARMMWYYDHSLLLTDENAYMGDVIHANGQLWPFLNVKPRKYRFRFLNAAVSRSFSLYFVKANNIGGPNAKLLFTVIASDSGLLETPVQVSYMYISMAERYEAVFDFSTYAGQTIELCNFAKAGGAGVEDDYEDTDKVMRFVVANLTSTGPDASVVPAKLRTVPFPRPKMRRKSDRHFKFHRANGQWLINGVGFAEANNRILVKVPRGTVEIWELENTTDGWSHPIHVHLVDFRVIWRRRKGRRVEKYESEGLKDVVWLGMEETVLVGAHYAPWDGVYMFHCHSLIHEDDDMMAAFDVGVLLDFGCNSLSAPFLDPMNPKWRAKPFVMADFQARTGPFSGAAIEQTVKDFVATDAYGHADEIQEELNRYWRAASQPVRSTGAQSTSSTITQSSTTSRTTT</sequence>
<dbReference type="Pfam" id="PF07731">
    <property type="entry name" value="Cu-oxidase_2"/>
    <property type="match status" value="1"/>
</dbReference>
<evidence type="ECO:0000313" key="6">
    <source>
        <dbReference type="EMBL" id="KAK4175203.1"/>
    </source>
</evidence>
<evidence type="ECO:0000313" key="7">
    <source>
        <dbReference type="Proteomes" id="UP001302321"/>
    </source>
</evidence>
<gene>
    <name evidence="6" type="ORF">QBC36DRAFT_347291</name>
</gene>
<feature type="region of interest" description="Disordered" evidence="3">
    <location>
        <begin position="483"/>
        <end position="506"/>
    </location>
</feature>
<keyword evidence="2" id="KW-0186">Copper</keyword>
<feature type="compositionally biased region" description="Low complexity" evidence="3">
    <location>
        <begin position="485"/>
        <end position="506"/>
    </location>
</feature>
<dbReference type="InterPro" id="IPR008972">
    <property type="entry name" value="Cupredoxin"/>
</dbReference>
<dbReference type="InterPro" id="IPR045087">
    <property type="entry name" value="Cu-oxidase_fam"/>
</dbReference>
<protein>
    <submittedName>
        <fullName evidence="6">Bilirubin oxidase</fullName>
    </submittedName>
</protein>